<name>A0A292Q1E8_9PEZI</name>
<feature type="repeat" description="ANK" evidence="1">
    <location>
        <begin position="15"/>
        <end position="47"/>
    </location>
</feature>
<feature type="non-terminal residue" evidence="2">
    <location>
        <position position="51"/>
    </location>
</feature>
<dbReference type="InterPro" id="IPR002110">
    <property type="entry name" value="Ankyrin_rpt"/>
</dbReference>
<dbReference type="PROSITE" id="PS50088">
    <property type="entry name" value="ANK_REPEAT"/>
    <property type="match status" value="1"/>
</dbReference>
<dbReference type="SUPFAM" id="SSF48403">
    <property type="entry name" value="Ankyrin repeat"/>
    <property type="match status" value="1"/>
</dbReference>
<proteinExistence type="predicted"/>
<keyword evidence="1" id="KW-0040">ANK repeat</keyword>
<protein>
    <submittedName>
        <fullName evidence="2">Uncharacterized protein</fullName>
    </submittedName>
</protein>
<sequence>LLLERGADVNAQGGYHGNALQAAGANGNESVVGLLLTHGADPNSEASADHT</sequence>
<dbReference type="Gene3D" id="1.25.40.20">
    <property type="entry name" value="Ankyrin repeat-containing domain"/>
    <property type="match status" value="1"/>
</dbReference>
<gene>
    <name evidence="2" type="ORF">GSTUAT00003001001</name>
</gene>
<dbReference type="Pfam" id="PF00023">
    <property type="entry name" value="Ank"/>
    <property type="match status" value="1"/>
</dbReference>
<dbReference type="Proteomes" id="UP001412239">
    <property type="component" value="Unassembled WGS sequence"/>
</dbReference>
<dbReference type="AlphaFoldDB" id="A0A292Q1E8"/>
<dbReference type="InterPro" id="IPR036770">
    <property type="entry name" value="Ankyrin_rpt-contain_sf"/>
</dbReference>
<evidence type="ECO:0000313" key="2">
    <source>
        <dbReference type="EMBL" id="CUS12881.1"/>
    </source>
</evidence>
<feature type="non-terminal residue" evidence="2">
    <location>
        <position position="1"/>
    </location>
</feature>
<reference evidence="2" key="1">
    <citation type="submission" date="2015-10" db="EMBL/GenBank/DDBJ databases">
        <authorList>
            <person name="Regsiter A."/>
            <person name="william w."/>
        </authorList>
    </citation>
    <scope>NUCLEOTIDE SEQUENCE</scope>
    <source>
        <strain evidence="2">Montdore</strain>
    </source>
</reference>
<evidence type="ECO:0000313" key="3">
    <source>
        <dbReference type="Proteomes" id="UP001412239"/>
    </source>
</evidence>
<dbReference type="EMBL" id="LN890981">
    <property type="protein sequence ID" value="CUS12881.1"/>
    <property type="molecule type" value="Genomic_DNA"/>
</dbReference>
<evidence type="ECO:0000256" key="1">
    <source>
        <dbReference type="PROSITE-ProRule" id="PRU00023"/>
    </source>
</evidence>
<organism evidence="2 3">
    <name type="scientific">Tuber aestivum</name>
    <name type="common">summer truffle</name>
    <dbReference type="NCBI Taxonomy" id="59557"/>
    <lineage>
        <taxon>Eukaryota</taxon>
        <taxon>Fungi</taxon>
        <taxon>Dikarya</taxon>
        <taxon>Ascomycota</taxon>
        <taxon>Pezizomycotina</taxon>
        <taxon>Pezizomycetes</taxon>
        <taxon>Pezizales</taxon>
        <taxon>Tuberaceae</taxon>
        <taxon>Tuber</taxon>
    </lineage>
</organism>
<accession>A0A292Q1E8</accession>
<keyword evidence="3" id="KW-1185">Reference proteome</keyword>